<keyword evidence="11 17" id="KW-0472">Membrane</keyword>
<reference evidence="19" key="1">
    <citation type="submission" date="2015-03" db="EMBL/GenBank/DDBJ databases">
        <title>Wuchereria bancrofti Genome Sequencing Papua New Guinea Strain.</title>
        <authorList>
            <person name="Small S.T."/>
            <person name="Serre D."/>
            <person name="Zimmerman P.A."/>
        </authorList>
    </citation>
    <scope>NUCLEOTIDE SEQUENCE [LARGE SCALE GENOMIC DNA]</scope>
    <source>
        <strain evidence="19">pt0022</strain>
    </source>
</reference>
<dbReference type="Proteomes" id="UP000093561">
    <property type="component" value="Unassembled WGS sequence"/>
</dbReference>
<evidence type="ECO:0000256" key="5">
    <source>
        <dbReference type="ARBA" id="ARBA00022679"/>
    </source>
</evidence>
<evidence type="ECO:0000256" key="6">
    <source>
        <dbReference type="ARBA" id="ARBA00022692"/>
    </source>
</evidence>
<keyword evidence="10 17" id="KW-0333">Golgi apparatus</keyword>
<feature type="coiled-coil region" evidence="18">
    <location>
        <begin position="38"/>
        <end position="79"/>
    </location>
</feature>
<keyword evidence="8 17" id="KW-0735">Signal-anchor</keyword>
<accession>A0AAF5Q3V4</accession>
<comment type="function">
    <text evidence="13 17">Initiates complex N-linked carbohydrate formation. Essential for the conversion of high-mannose to hybrid and complex N-glycans.</text>
</comment>
<name>A0AAF5Q3V4_WUCBA</name>
<dbReference type="InterPro" id="IPR029044">
    <property type="entry name" value="Nucleotide-diphossugar_trans"/>
</dbReference>
<evidence type="ECO:0000256" key="16">
    <source>
        <dbReference type="ARBA" id="ARBA00049421"/>
    </source>
</evidence>
<evidence type="ECO:0000313" key="19">
    <source>
        <dbReference type="Proteomes" id="UP000093561"/>
    </source>
</evidence>
<evidence type="ECO:0000313" key="20">
    <source>
        <dbReference type="WBParaSite" id="mrna-Wban_09726"/>
    </source>
</evidence>
<keyword evidence="6 17" id="KW-0812">Transmembrane</keyword>
<evidence type="ECO:0000256" key="12">
    <source>
        <dbReference type="ARBA" id="ARBA00023211"/>
    </source>
</evidence>
<evidence type="ECO:0000256" key="14">
    <source>
        <dbReference type="ARBA" id="ARBA00038949"/>
    </source>
</evidence>
<evidence type="ECO:0000256" key="2">
    <source>
        <dbReference type="ARBA" id="ARBA00004922"/>
    </source>
</evidence>
<evidence type="ECO:0000256" key="13">
    <source>
        <dbReference type="ARBA" id="ARBA00037706"/>
    </source>
</evidence>
<comment type="catalytic activity">
    <reaction evidence="16 17">
        <text>N(4)-(alpha-D-Man-(1-&gt;3)-[alpha-D-Man-(1-&gt;3)-[alpha-D-Man-(1-&gt;6)]-alpha-D-Man-(1-&gt;6)]-beta-D-Man-(1-&gt;4)-beta-D-GlcNAc-(1-&gt;4)-beta-D-GlcNAc)-L-asparaginyl-[protein] (N-glucan mannose isomer 5A1,2) + UDP-N-acetyl-alpha-D-glucosamine = N(4)-{beta-D-GlcNAc-(1-&gt;2)-alpha-D-Man-(1-&gt;3)-[alpha-D-Man-(1-&gt;3)-[alpha-D-Man-(1-&gt;6)]-alpha-D-Man-(1-&gt;6)]-beta-D-Man-(1-&gt;4)-beta-D-GlcNAc-(1-&gt;4)-beta-D-GlcNAc}-L-asparaginyl-[protein] + UDP + H(+)</text>
        <dbReference type="Rhea" id="RHEA:11456"/>
        <dbReference type="Rhea" id="RHEA-COMP:14367"/>
        <dbReference type="Rhea" id="RHEA-COMP:14368"/>
        <dbReference type="ChEBI" id="CHEBI:15378"/>
        <dbReference type="ChEBI" id="CHEBI:57705"/>
        <dbReference type="ChEBI" id="CHEBI:58223"/>
        <dbReference type="ChEBI" id="CHEBI:59087"/>
        <dbReference type="ChEBI" id="CHEBI:60625"/>
        <dbReference type="EC" id="2.4.1.101"/>
    </reaction>
</comment>
<keyword evidence="12 17" id="KW-0464">Manganese</keyword>
<evidence type="ECO:0000256" key="17">
    <source>
        <dbReference type="RuleBase" id="RU368119"/>
    </source>
</evidence>
<evidence type="ECO:0000256" key="4">
    <source>
        <dbReference type="ARBA" id="ARBA00022676"/>
    </source>
</evidence>
<evidence type="ECO:0000256" key="8">
    <source>
        <dbReference type="ARBA" id="ARBA00022968"/>
    </source>
</evidence>
<evidence type="ECO:0000256" key="10">
    <source>
        <dbReference type="ARBA" id="ARBA00023034"/>
    </source>
</evidence>
<dbReference type="PANTHER" id="PTHR10468:SF0">
    <property type="entry name" value="ALPHA-1,3-MANNOSYL-GLYCOPROTEIN 2-BETA-N-ACETYLGLUCOSAMINYLTRANSFERASE"/>
    <property type="match status" value="1"/>
</dbReference>
<dbReference type="Gene3D" id="3.10.180.20">
    <property type="entry name" value="N-Acetylglucosaminyltransferase I, Domain 2"/>
    <property type="match status" value="1"/>
</dbReference>
<dbReference type="Gene3D" id="3.90.550.10">
    <property type="entry name" value="Spore Coat Polysaccharide Biosynthesis Protein SpsA, Chain A"/>
    <property type="match status" value="1"/>
</dbReference>
<dbReference type="Pfam" id="PF03071">
    <property type="entry name" value="GNT-I"/>
    <property type="match status" value="1"/>
</dbReference>
<reference evidence="19" key="2">
    <citation type="journal article" date="2016" name="Mol. Ecol.">
        <title>Population genomics of the filarial nematode parasite Wuchereria bancrofti from mosquitoes.</title>
        <authorList>
            <person name="Small S.T."/>
            <person name="Reimer L.J."/>
            <person name="Tisch D.J."/>
            <person name="King C.L."/>
            <person name="Christensen B.M."/>
            <person name="Siba P.M."/>
            <person name="Kazura J.W."/>
            <person name="Serre D."/>
            <person name="Zimmerman P.A."/>
        </authorList>
    </citation>
    <scope>NUCLEOTIDE SEQUENCE</scope>
    <source>
        <strain evidence="19">pt0022</strain>
    </source>
</reference>
<dbReference type="SUPFAM" id="SSF53448">
    <property type="entry name" value="Nucleotide-diphospho-sugar transferases"/>
    <property type="match status" value="1"/>
</dbReference>
<evidence type="ECO:0000256" key="15">
    <source>
        <dbReference type="ARBA" id="ARBA00041712"/>
    </source>
</evidence>
<dbReference type="GO" id="GO:0000139">
    <property type="term" value="C:Golgi membrane"/>
    <property type="evidence" value="ECO:0007669"/>
    <property type="project" value="UniProtKB-SubCell"/>
</dbReference>
<dbReference type="GO" id="GO:0003827">
    <property type="term" value="F:alpha-1,3-mannosylglycoprotein 2-beta-N-acetylglucosaminyltransferase activity"/>
    <property type="evidence" value="ECO:0007669"/>
    <property type="project" value="UniProtKB-UniRule"/>
</dbReference>
<keyword evidence="18" id="KW-0175">Coiled coil</keyword>
<evidence type="ECO:0000256" key="3">
    <source>
        <dbReference type="ARBA" id="ARBA00006492"/>
    </source>
</evidence>
<organism evidence="19 20">
    <name type="scientific">Wuchereria bancrofti</name>
    <dbReference type="NCBI Taxonomy" id="6293"/>
    <lineage>
        <taxon>Eukaryota</taxon>
        <taxon>Metazoa</taxon>
        <taxon>Ecdysozoa</taxon>
        <taxon>Nematoda</taxon>
        <taxon>Chromadorea</taxon>
        <taxon>Rhabditida</taxon>
        <taxon>Spirurina</taxon>
        <taxon>Spiruromorpha</taxon>
        <taxon>Filarioidea</taxon>
        <taxon>Onchocercidae</taxon>
        <taxon>Wuchereria</taxon>
    </lineage>
</organism>
<evidence type="ECO:0000256" key="9">
    <source>
        <dbReference type="ARBA" id="ARBA00022989"/>
    </source>
</evidence>
<keyword evidence="9 17" id="KW-1133">Transmembrane helix</keyword>
<comment type="cofactor">
    <cofactor evidence="17">
        <name>Mn(2+)</name>
        <dbReference type="ChEBI" id="CHEBI:29035"/>
    </cofactor>
    <text evidence="17">The cofactor is mostly bound to the substrate.</text>
</comment>
<dbReference type="PANTHER" id="PTHR10468">
    <property type="entry name" value="PROTEIN O-LINKED-MANNOSE BETA-1,2-N-ACETYLGLUCOSAMINYLTRANSFERASE 1/ALPHA-1,3-MANNOSYL-GLYCOPROTEIN 2-BETA-N-ACETYLGLUCOSAMINYLTRANSFERASE"/>
    <property type="match status" value="1"/>
</dbReference>
<keyword evidence="7 17" id="KW-0479">Metal-binding</keyword>
<reference evidence="20" key="3">
    <citation type="submission" date="2024-02" db="UniProtKB">
        <authorList>
            <consortium name="WormBaseParasite"/>
        </authorList>
    </citation>
    <scope>IDENTIFICATION</scope>
    <source>
        <strain evidence="20">pt0022</strain>
    </source>
</reference>
<sequence length="462" mass="54664">MPRIRSEHLFIILTLFYIATLIRLLFYPLNSTQSHSNLRQFNYKIKDLERLLQEGKNKIALLQKKLDEIEEKKNASMINTIQRYHPYHILQSQKFKQSFKHHSNSQWPYQIPVLVFVCNRPKAIYNHLKKLLRYRPSAEKFPIIVSQDCDDSSVKEVIDKFGTEIIYVKHLSSWNAHFTIIPEHKRYITYYRIARHYKLGLSYVFDKLNYSSVIITEDDLDIASDFFEYFSATRSLLDTDKTLYCISAWNDNGKDYLIDKKQPELLYRSDFFSGLGWMMTRELWNELGPIWPNGFWDDWIRNNTIRKNRACIRPEISRTGMTIEGKKGASRGLFFTQHLAKILLNEIFVNFTKLNLRYLLKENYDHTFLQRVYSAPLISSVEMLPKEVITPASNVVRIQYTTLENYLRIADQLKIMRDFKDGVPRTAYLGVITCFINGVRIYIAPDWNIWSGYNSNWEASSE</sequence>
<evidence type="ECO:0000256" key="11">
    <source>
        <dbReference type="ARBA" id="ARBA00023136"/>
    </source>
</evidence>
<dbReference type="InterPro" id="IPR004139">
    <property type="entry name" value="Glyco_trans_13"/>
</dbReference>
<dbReference type="FunFam" id="3.90.550.10:FF:000055">
    <property type="entry name" value="Alpha-1,3-mannosyl-glycoprotein 2-beta-N-acetylglucosaminyltransferase"/>
    <property type="match status" value="1"/>
</dbReference>
<evidence type="ECO:0000256" key="7">
    <source>
        <dbReference type="ARBA" id="ARBA00022723"/>
    </source>
</evidence>
<dbReference type="GO" id="GO:0006487">
    <property type="term" value="P:protein N-linked glycosylation"/>
    <property type="evidence" value="ECO:0007669"/>
    <property type="project" value="TreeGrafter"/>
</dbReference>
<dbReference type="InterPro" id="IPR052261">
    <property type="entry name" value="Glycosyltransferase_13"/>
</dbReference>
<keyword evidence="5" id="KW-0808">Transferase</keyword>
<evidence type="ECO:0000256" key="18">
    <source>
        <dbReference type="SAM" id="Coils"/>
    </source>
</evidence>
<protein>
    <recommendedName>
        <fullName evidence="14 17">Alpha-1,3-mannosyl-glycoprotein 2-beta-N-acetylglucosaminyltransferase</fullName>
        <shortName evidence="17">GNT-I</shortName>
        <shortName evidence="17">GlcNAc-T I</shortName>
        <ecNumber evidence="14 17">2.4.1.101</ecNumber>
    </recommendedName>
    <alternativeName>
        <fullName evidence="15 17">N-glycosyl-oligosaccharide-glycoprotein N-acetylglucosaminyltransferase I</fullName>
    </alternativeName>
</protein>
<comment type="pathway">
    <text evidence="2 17">Protein modification; protein glycosylation.</text>
</comment>
<feature type="transmembrane region" description="Helical" evidence="17">
    <location>
        <begin position="9"/>
        <end position="29"/>
    </location>
</feature>
<comment type="similarity">
    <text evidence="3 17">Belongs to the glycosyltransferase 13 family.</text>
</comment>
<dbReference type="GO" id="GO:0030145">
    <property type="term" value="F:manganese ion binding"/>
    <property type="evidence" value="ECO:0007669"/>
    <property type="project" value="UniProtKB-UniRule"/>
</dbReference>
<dbReference type="AlphaFoldDB" id="A0AAF5Q3V4"/>
<evidence type="ECO:0000256" key="1">
    <source>
        <dbReference type="ARBA" id="ARBA00004323"/>
    </source>
</evidence>
<proteinExistence type="inferred from homology"/>
<keyword evidence="4 17" id="KW-0328">Glycosyltransferase</keyword>
<dbReference type="EC" id="2.4.1.101" evidence="14 17"/>
<comment type="subcellular location">
    <subcellularLocation>
        <location evidence="1 17">Golgi apparatus membrane</location>
        <topology evidence="1 17">Single-pass type II membrane protein</topology>
    </subcellularLocation>
</comment>
<dbReference type="WBParaSite" id="mrna-Wban_09726">
    <property type="protein sequence ID" value="mrna-Wban_09726"/>
    <property type="gene ID" value="Wban_09726"/>
</dbReference>